<sequence>MSNLALHSNPSIIFSAYSSLDLSKDIILPLTENIHDYDPIFKENYQILLNYLPDVLKQDALVIQQFTSTLNSICNKVLEIKNKTFIIRNELGTIRDGLAQSIRDTQSKLDELSAEKESLIGQKQVLEKQIKAKKAEIDGYRIAFWLFNWIIAIILESIKPFDAALNEIKRELAAKQREIENLNDNEKRSQQLLNQSVDLFNVNLQLLTQCDTIKGNIENIQSSLKRLDVESHFLKAKLTTLEKDWSNLMEIVTQHPR</sequence>
<reference evidence="2" key="2">
    <citation type="submission" date="2007-10" db="EMBL/GenBank/DDBJ databases">
        <authorList>
            <person name="Myers G.S."/>
        </authorList>
    </citation>
    <scope>NUCLEOTIDE SEQUENCE [LARGE SCALE GENOMIC DNA]</scope>
</reference>
<organism evidence="2 3">
    <name type="scientific">Rickettsiella grylli</name>
    <dbReference type="NCBI Taxonomy" id="59196"/>
    <lineage>
        <taxon>Bacteria</taxon>
        <taxon>Pseudomonadati</taxon>
        <taxon>Pseudomonadota</taxon>
        <taxon>Gammaproteobacteria</taxon>
        <taxon>Legionellales</taxon>
        <taxon>Coxiellaceae</taxon>
        <taxon>Rickettsiella</taxon>
    </lineage>
</organism>
<dbReference type="RefSeq" id="WP_006035025.1">
    <property type="nucleotide sequence ID" value="NZ_AAQJ02000001.1"/>
</dbReference>
<accession>A8PKF6</accession>
<protein>
    <submittedName>
        <fullName evidence="2">Viral A-type inclusion protein</fullName>
    </submittedName>
</protein>
<dbReference type="Gene3D" id="1.20.1170.10">
    <property type="match status" value="1"/>
</dbReference>
<feature type="coiled-coil region" evidence="1">
    <location>
        <begin position="95"/>
        <end position="195"/>
    </location>
</feature>
<dbReference type="OrthoDB" id="9935384at2"/>
<comment type="caution">
    <text evidence="2">The sequence shown here is derived from an EMBL/GenBank/DDBJ whole genome shotgun (WGS) entry which is preliminary data.</text>
</comment>
<dbReference type="EMBL" id="AAQJ02000001">
    <property type="protein sequence ID" value="EDP46038.1"/>
    <property type="molecule type" value="Genomic_DNA"/>
</dbReference>
<evidence type="ECO:0000313" key="3">
    <source>
        <dbReference type="Proteomes" id="UP000054075"/>
    </source>
</evidence>
<dbReference type="STRING" id="59196.RICGR_0157"/>
<dbReference type="Proteomes" id="UP000054075">
    <property type="component" value="Unassembled WGS sequence"/>
</dbReference>
<name>A8PKF6_9COXI</name>
<evidence type="ECO:0000313" key="2">
    <source>
        <dbReference type="EMBL" id="EDP46038.1"/>
    </source>
</evidence>
<keyword evidence="1" id="KW-0175">Coiled coil</keyword>
<evidence type="ECO:0000256" key="1">
    <source>
        <dbReference type="SAM" id="Coils"/>
    </source>
</evidence>
<proteinExistence type="predicted"/>
<dbReference type="AlphaFoldDB" id="A8PKF6"/>
<keyword evidence="3" id="KW-1185">Reference proteome</keyword>
<dbReference type="SUPFAM" id="SSF58100">
    <property type="entry name" value="Bacterial hemolysins"/>
    <property type="match status" value="1"/>
</dbReference>
<reference evidence="2" key="1">
    <citation type="submission" date="2006-04" db="EMBL/GenBank/DDBJ databases">
        <authorList>
            <person name="Seshadri R."/>
            <person name="Federici B.A."/>
        </authorList>
    </citation>
    <scope>NUCLEOTIDE SEQUENCE [LARGE SCALE GENOMIC DNA]</scope>
</reference>
<gene>
    <name evidence="2" type="ORF">RICGR_0157</name>
</gene>